<name>A0ACC5WQD4_PANGG</name>
<accession>A0ACC5WQD4</accession>
<keyword evidence="2" id="KW-1185">Reference proteome</keyword>
<evidence type="ECO:0000313" key="1">
    <source>
        <dbReference type="EMBL" id="MCI4381254.1"/>
    </source>
</evidence>
<evidence type="ECO:0000313" key="2">
    <source>
        <dbReference type="Proteomes" id="UP000829447"/>
    </source>
</evidence>
<protein>
    <submittedName>
        <fullName evidence="1">Uncharacterized protein</fullName>
    </submittedName>
</protein>
<dbReference type="Proteomes" id="UP000829447">
    <property type="component" value="Linkage Group LG8"/>
</dbReference>
<comment type="caution">
    <text evidence="1">The sequence shown here is derived from an EMBL/GenBank/DDBJ whole genome shotgun (WGS) entry which is preliminary data.</text>
</comment>
<reference evidence="1 2" key="1">
    <citation type="journal article" date="2022" name="bioRxiv">
        <title>An ancient truncated duplication of the anti-Mullerian hormone receptor type 2 gene is a potential conserved master sex determinant in the Pangasiidae catfish family.</title>
        <authorList>
            <person name="Wen M."/>
            <person name="Pan Q."/>
            <person name="Jouanno E."/>
            <person name="Montfort J."/>
            <person name="Zahm M."/>
            <person name="Cabau C."/>
            <person name="Klopp C."/>
            <person name="Iampietro C."/>
            <person name="Roques C."/>
            <person name="Bouchez O."/>
            <person name="Castinel A."/>
            <person name="Donnadieu C."/>
            <person name="Parrinello H."/>
            <person name="Poncet C."/>
            <person name="Belmonte E."/>
            <person name="Gautier V."/>
            <person name="Avarre J.-C."/>
            <person name="Dugue R."/>
            <person name="Gustiano R."/>
            <person name="Ha T.T.T."/>
            <person name="Campet M."/>
            <person name="Sriphairoj K."/>
            <person name="Ribolli J."/>
            <person name="de Almeida F.L."/>
            <person name="Desvignes T."/>
            <person name="Postlethwait J.H."/>
            <person name="Bucao C.F."/>
            <person name="Robinson-Rechavi M."/>
            <person name="Bobe J."/>
            <person name="Herpin A."/>
            <person name="Guiguen Y."/>
        </authorList>
    </citation>
    <scope>NUCLEOTIDE SEQUENCE [LARGE SCALE GENOMIC DNA]</scope>
    <source>
        <strain evidence="1">YG-Dec2019</strain>
    </source>
</reference>
<sequence length="361" mass="41380">MKRLYILLNLLTVLSSANTGSHSLCSVATFIIGETPFPEFTVLMMLDDIIVSYYDSDKQKTVMRVDRMINDEEQDFSNLIFGTLHKEMQKRAHLLKQHFNCSNGVHVEQRLECCELLSNNVQGQMKMIDAFNGLSGFVMDYNIHQHSLHTDVKWPIGFDTLKYEYHKALYLNFLQPTCTAALHILLKDLRNYVLRKVKPRVRLMKKLNSRSGGARLTCLATGFYPRHINMTLLKDGQGIPEHLVTVKDLLPNGDGTYQMRKTVEISEEELQQKHNYTCTAMHLSQDNKMDVYWEMLLADDRPGPNITVITISVLFVCVIAPTAAFLIWKRRRAASQASSQTDYSATSSECCIRVCQRYIKP</sequence>
<gene>
    <name evidence="1" type="ORF">PGIGA_G00249430</name>
</gene>
<organism evidence="1 2">
    <name type="scientific">Pangasianodon gigas</name>
    <name type="common">Mekong giant catfish</name>
    <name type="synonym">Pangasius gigas</name>
    <dbReference type="NCBI Taxonomy" id="30993"/>
    <lineage>
        <taxon>Eukaryota</taxon>
        <taxon>Metazoa</taxon>
        <taxon>Chordata</taxon>
        <taxon>Craniata</taxon>
        <taxon>Vertebrata</taxon>
        <taxon>Euteleostomi</taxon>
        <taxon>Actinopterygii</taxon>
        <taxon>Neopterygii</taxon>
        <taxon>Teleostei</taxon>
        <taxon>Ostariophysi</taxon>
        <taxon>Siluriformes</taxon>
        <taxon>Pangasiidae</taxon>
        <taxon>Pangasianodon</taxon>
    </lineage>
</organism>
<dbReference type="EMBL" id="CM040461">
    <property type="protein sequence ID" value="MCI4381254.1"/>
    <property type="molecule type" value="Genomic_DNA"/>
</dbReference>
<proteinExistence type="predicted"/>